<gene>
    <name evidence="4" type="ORF">J2T55_001420</name>
</gene>
<accession>A0AAE3L122</accession>
<reference evidence="4" key="1">
    <citation type="submission" date="2022-08" db="EMBL/GenBank/DDBJ databases">
        <title>Genomic Encyclopedia of Type Strains, Phase III (KMG-III): the genomes of soil and plant-associated and newly described type strains.</title>
        <authorList>
            <person name="Whitman W."/>
        </authorList>
    </citation>
    <scope>NUCLEOTIDE SEQUENCE</scope>
    <source>
        <strain evidence="4">HMT 1</strain>
    </source>
</reference>
<evidence type="ECO:0000256" key="1">
    <source>
        <dbReference type="ARBA" id="ARBA00006499"/>
    </source>
</evidence>
<dbReference type="Proteomes" id="UP001204445">
    <property type="component" value="Unassembled WGS sequence"/>
</dbReference>
<evidence type="ECO:0000313" key="5">
    <source>
        <dbReference type="Proteomes" id="UP001204445"/>
    </source>
</evidence>
<dbReference type="GO" id="GO:0016787">
    <property type="term" value="F:hydrolase activity"/>
    <property type="evidence" value="ECO:0007669"/>
    <property type="project" value="UniProtKB-KW"/>
</dbReference>
<dbReference type="EMBL" id="JANUCT010000008">
    <property type="protein sequence ID" value="MCS3903399.1"/>
    <property type="molecule type" value="Genomic_DNA"/>
</dbReference>
<organism evidence="4 5">
    <name type="scientific">Methylohalomonas lacus</name>
    <dbReference type="NCBI Taxonomy" id="398773"/>
    <lineage>
        <taxon>Bacteria</taxon>
        <taxon>Pseudomonadati</taxon>
        <taxon>Pseudomonadota</taxon>
        <taxon>Gammaproteobacteria</taxon>
        <taxon>Methylohalomonadales</taxon>
        <taxon>Methylohalomonadaceae</taxon>
        <taxon>Methylohalomonas</taxon>
    </lineage>
</organism>
<dbReference type="RefSeq" id="WP_259055134.1">
    <property type="nucleotide sequence ID" value="NZ_JANUCT010000008.1"/>
</dbReference>
<evidence type="ECO:0000313" key="4">
    <source>
        <dbReference type="EMBL" id="MCS3903399.1"/>
    </source>
</evidence>
<dbReference type="InterPro" id="IPR050565">
    <property type="entry name" value="LYPA1-2/EST-like"/>
</dbReference>
<evidence type="ECO:0000256" key="2">
    <source>
        <dbReference type="ARBA" id="ARBA00022801"/>
    </source>
</evidence>
<comment type="caution">
    <text evidence="4">The sequence shown here is derived from an EMBL/GenBank/DDBJ whole genome shotgun (WGS) entry which is preliminary data.</text>
</comment>
<dbReference type="PANTHER" id="PTHR10655">
    <property type="entry name" value="LYSOPHOSPHOLIPASE-RELATED"/>
    <property type="match status" value="1"/>
</dbReference>
<dbReference type="Pfam" id="PF02230">
    <property type="entry name" value="Abhydrolase_2"/>
    <property type="match status" value="1"/>
</dbReference>
<evidence type="ECO:0000259" key="3">
    <source>
        <dbReference type="Pfam" id="PF02230"/>
    </source>
</evidence>
<keyword evidence="5" id="KW-1185">Reference proteome</keyword>
<protein>
    <submittedName>
        <fullName evidence="4">Phospholipase/carboxylesterase</fullName>
    </submittedName>
</protein>
<dbReference type="Gene3D" id="3.40.50.1820">
    <property type="entry name" value="alpha/beta hydrolase"/>
    <property type="match status" value="1"/>
</dbReference>
<name>A0AAE3L122_9GAMM</name>
<dbReference type="InterPro" id="IPR003140">
    <property type="entry name" value="PLipase/COase/thioEstase"/>
</dbReference>
<comment type="similarity">
    <text evidence="1">Belongs to the AB hydrolase superfamily. AB hydrolase 2 family.</text>
</comment>
<keyword evidence="2" id="KW-0378">Hydrolase</keyword>
<dbReference type="PANTHER" id="PTHR10655:SF17">
    <property type="entry name" value="LYSOPHOSPHOLIPASE-LIKE PROTEIN 1"/>
    <property type="match status" value="1"/>
</dbReference>
<feature type="domain" description="Phospholipase/carboxylesterase/thioesterase" evidence="3">
    <location>
        <begin position="10"/>
        <end position="221"/>
    </location>
</feature>
<dbReference type="SUPFAM" id="SSF53474">
    <property type="entry name" value="alpha/beta-Hydrolases"/>
    <property type="match status" value="1"/>
</dbReference>
<dbReference type="InterPro" id="IPR029058">
    <property type="entry name" value="AB_hydrolase_fold"/>
</dbReference>
<sequence>MNDTAPQQETPVIIEAVGVHRASVIWLHGLGADGHDFEPIVPEMNLEPALGARFIFPHAPKRPVTINGGMEMRAWYDVRSPDLTQMEDAAAIAESGRFLHALIDTEIAQGIPSNKIVVAGFSQGGAVALYGGLRYSQPLAGILGLSCYLPLADTLAAEASPANQETPILLQHGREDPIIPMGHGQASRDQLQEAGYDVIWHDYPMPHSVCMEEIAEIGEWLGRLLA</sequence>
<dbReference type="AlphaFoldDB" id="A0AAE3L122"/>
<proteinExistence type="inferred from homology"/>